<dbReference type="AlphaFoldDB" id="A0A917EEU0"/>
<organism evidence="2 3">
    <name type="scientific">Primorskyibacter flagellatus</name>
    <dbReference type="NCBI Taxonomy" id="1387277"/>
    <lineage>
        <taxon>Bacteria</taxon>
        <taxon>Pseudomonadati</taxon>
        <taxon>Pseudomonadota</taxon>
        <taxon>Alphaproteobacteria</taxon>
        <taxon>Rhodobacterales</taxon>
        <taxon>Roseobacteraceae</taxon>
        <taxon>Primorskyibacter</taxon>
    </lineage>
</organism>
<feature type="compositionally biased region" description="Polar residues" evidence="1">
    <location>
        <begin position="89"/>
        <end position="99"/>
    </location>
</feature>
<dbReference type="Proteomes" id="UP000612855">
    <property type="component" value="Unassembled WGS sequence"/>
</dbReference>
<evidence type="ECO:0000313" key="2">
    <source>
        <dbReference type="EMBL" id="GGE30590.1"/>
    </source>
</evidence>
<feature type="region of interest" description="Disordered" evidence="1">
    <location>
        <begin position="73"/>
        <end position="99"/>
    </location>
</feature>
<keyword evidence="3" id="KW-1185">Reference proteome</keyword>
<protein>
    <submittedName>
        <fullName evidence="2">Uncharacterized protein</fullName>
    </submittedName>
</protein>
<accession>A0A917EEU0</accession>
<evidence type="ECO:0000313" key="3">
    <source>
        <dbReference type="Proteomes" id="UP000612855"/>
    </source>
</evidence>
<proteinExistence type="predicted"/>
<comment type="caution">
    <text evidence="2">The sequence shown here is derived from an EMBL/GenBank/DDBJ whole genome shotgun (WGS) entry which is preliminary data.</text>
</comment>
<name>A0A917EEU0_9RHOB</name>
<dbReference type="EMBL" id="BMFJ01000001">
    <property type="protein sequence ID" value="GGE30590.1"/>
    <property type="molecule type" value="Genomic_DNA"/>
</dbReference>
<feature type="compositionally biased region" description="Basic and acidic residues" evidence="1">
    <location>
        <begin position="73"/>
        <end position="82"/>
    </location>
</feature>
<reference evidence="3" key="1">
    <citation type="journal article" date="2019" name="Int. J. Syst. Evol. Microbiol.">
        <title>The Global Catalogue of Microorganisms (GCM) 10K type strain sequencing project: providing services to taxonomists for standard genome sequencing and annotation.</title>
        <authorList>
            <consortium name="The Broad Institute Genomics Platform"/>
            <consortium name="The Broad Institute Genome Sequencing Center for Infectious Disease"/>
            <person name="Wu L."/>
            <person name="Ma J."/>
        </authorList>
    </citation>
    <scope>NUCLEOTIDE SEQUENCE [LARGE SCALE GENOMIC DNA]</scope>
    <source>
        <strain evidence="3">CGMCC 1.12664</strain>
    </source>
</reference>
<evidence type="ECO:0000256" key="1">
    <source>
        <dbReference type="SAM" id="MobiDB-lite"/>
    </source>
</evidence>
<sequence length="99" mass="10417">MAALEAGDDIGALGEPVDDLSLPLVAPLGSDDNDIGHVLPSGSCPNRALLAKARQDRNRNLLLHVPLRRQSALDREGAERAKVPPATDRSITWVSSSAG</sequence>
<gene>
    <name evidence="2" type="ORF">GCM10011360_18250</name>
</gene>